<dbReference type="Proteomes" id="UP001063698">
    <property type="component" value="Chromosome"/>
</dbReference>
<proteinExistence type="predicted"/>
<reference evidence="5" key="1">
    <citation type="submission" date="2013-11" db="EMBL/GenBank/DDBJ databases">
        <title>Comparative genomics of Ignicoccus.</title>
        <authorList>
            <person name="Podar M."/>
        </authorList>
    </citation>
    <scope>NUCLEOTIDE SEQUENCE</scope>
    <source>
        <strain evidence="5">DSM 13166</strain>
    </source>
</reference>
<dbReference type="GO" id="GO:0009231">
    <property type="term" value="P:riboflavin biosynthetic process"/>
    <property type="evidence" value="ECO:0007669"/>
    <property type="project" value="InterPro"/>
</dbReference>
<evidence type="ECO:0000313" key="5">
    <source>
        <dbReference type="EMBL" id="UXD21718.1"/>
    </source>
</evidence>
<dbReference type="KEGG" id="ipc:IPA_07155"/>
<keyword evidence="6" id="KW-1185">Reference proteome</keyword>
<keyword evidence="3" id="KW-0560">Oxidoreductase</keyword>
<keyword evidence="2" id="KW-0521">NADP</keyword>
<gene>
    <name evidence="5" type="ORF">IPA_07155</name>
</gene>
<dbReference type="PANTHER" id="PTHR38011:SF7">
    <property type="entry name" value="2,5-DIAMINO-6-RIBOSYLAMINO-4(3H)-PYRIMIDINONE 5'-PHOSPHATE REDUCTASE"/>
    <property type="match status" value="1"/>
</dbReference>
<dbReference type="Gene3D" id="3.40.430.10">
    <property type="entry name" value="Dihydrofolate Reductase, subunit A"/>
    <property type="match status" value="1"/>
</dbReference>
<protein>
    <submittedName>
        <fullName evidence="5">5-amino-6-(5-phosphoribosylamino)uracil reductase</fullName>
    </submittedName>
</protein>
<dbReference type="GO" id="GO:0008703">
    <property type="term" value="F:5-amino-6-(5-phosphoribosylamino)uracil reductase activity"/>
    <property type="evidence" value="ECO:0007669"/>
    <property type="project" value="InterPro"/>
</dbReference>
<organism evidence="5 6">
    <name type="scientific">Ignicoccus pacificus DSM 13166</name>
    <dbReference type="NCBI Taxonomy" id="940294"/>
    <lineage>
        <taxon>Archaea</taxon>
        <taxon>Thermoproteota</taxon>
        <taxon>Thermoprotei</taxon>
        <taxon>Desulfurococcales</taxon>
        <taxon>Desulfurococcaceae</taxon>
        <taxon>Ignicoccus</taxon>
    </lineage>
</organism>
<comment type="pathway">
    <text evidence="1">Cofactor biosynthesis; riboflavin biosynthesis.</text>
</comment>
<dbReference type="AlphaFoldDB" id="A0A977KAY6"/>
<sequence length="218" mass="24791">MEWVIFSTISIDGRLATAYGDSELSCEHDLRRLHEWRCWSDLVLVGANTAMKDDPGLFVKRVPCRHQPFRGVVDGRLRIPHTLRLFKEVPWLSLVITTEHGIRNYPWKFRYFRSLGVKVVVAGEGPSIDWGKAKEVLNTMGIRRVMIEGGGNLNWSLIKDNVVDRLEITYVGKVLGGGPSFAWGDGVEKVREAPSFKPERVELCECGRCVHVSWKRIS</sequence>
<accession>A0A977KAY6</accession>
<evidence type="ECO:0000256" key="3">
    <source>
        <dbReference type="ARBA" id="ARBA00023002"/>
    </source>
</evidence>
<dbReference type="PANTHER" id="PTHR38011">
    <property type="entry name" value="DIHYDROFOLATE REDUCTASE FAMILY PROTEIN (AFU_ORTHOLOGUE AFUA_8G06820)"/>
    <property type="match status" value="1"/>
</dbReference>
<dbReference type="Pfam" id="PF01872">
    <property type="entry name" value="RibD_C"/>
    <property type="match status" value="1"/>
</dbReference>
<evidence type="ECO:0000313" key="6">
    <source>
        <dbReference type="Proteomes" id="UP001063698"/>
    </source>
</evidence>
<dbReference type="InterPro" id="IPR050765">
    <property type="entry name" value="Riboflavin_Biosynth_HTPR"/>
</dbReference>
<dbReference type="InterPro" id="IPR002734">
    <property type="entry name" value="RibDG_C"/>
</dbReference>
<dbReference type="EMBL" id="CP006868">
    <property type="protein sequence ID" value="UXD21718.1"/>
    <property type="molecule type" value="Genomic_DNA"/>
</dbReference>
<evidence type="ECO:0000259" key="4">
    <source>
        <dbReference type="Pfam" id="PF01872"/>
    </source>
</evidence>
<feature type="domain" description="Bacterial bifunctional deaminase-reductase C-terminal" evidence="4">
    <location>
        <begin position="5"/>
        <end position="204"/>
    </location>
</feature>
<evidence type="ECO:0000256" key="1">
    <source>
        <dbReference type="ARBA" id="ARBA00005104"/>
    </source>
</evidence>
<evidence type="ECO:0000256" key="2">
    <source>
        <dbReference type="ARBA" id="ARBA00022857"/>
    </source>
</evidence>
<dbReference type="SUPFAM" id="SSF53597">
    <property type="entry name" value="Dihydrofolate reductase-like"/>
    <property type="match status" value="1"/>
</dbReference>
<name>A0A977KAY6_9CREN</name>
<dbReference type="InterPro" id="IPR024072">
    <property type="entry name" value="DHFR-like_dom_sf"/>
</dbReference>